<feature type="domain" description="Large ribosomal subunit protein uL30-like ferredoxin-like fold" evidence="6">
    <location>
        <begin position="5"/>
        <end position="54"/>
    </location>
</feature>
<dbReference type="InterPro" id="IPR016082">
    <property type="entry name" value="Ribosomal_uL30_ferredoxin-like"/>
</dbReference>
<evidence type="ECO:0000256" key="3">
    <source>
        <dbReference type="ARBA" id="ARBA00022980"/>
    </source>
</evidence>
<evidence type="ECO:0000256" key="1">
    <source>
        <dbReference type="ARBA" id="ARBA00007594"/>
    </source>
</evidence>
<evidence type="ECO:0000313" key="7">
    <source>
        <dbReference type="EMBL" id="EPD33013.1"/>
    </source>
</evidence>
<evidence type="ECO:0000256" key="4">
    <source>
        <dbReference type="ARBA" id="ARBA00023274"/>
    </source>
</evidence>
<dbReference type="PIRSF" id="PIRSF002211">
    <property type="entry name" value="Ribosomal_L30_bac-type"/>
    <property type="match status" value="1"/>
</dbReference>
<dbReference type="Pfam" id="PF00327">
    <property type="entry name" value="Ribosomal_L30"/>
    <property type="match status" value="1"/>
</dbReference>
<reference evidence="7 8" key="1">
    <citation type="submission" date="2013-04" db="EMBL/GenBank/DDBJ databases">
        <title>The Genome Sequence of Propionimicrobium lymphophilum ACS-093-V-SCH5.</title>
        <authorList>
            <consortium name="The Broad Institute Genomics Platform"/>
            <person name="Earl A."/>
            <person name="Ward D."/>
            <person name="Feldgarden M."/>
            <person name="Gevers D."/>
            <person name="Saerens B."/>
            <person name="Vaneechoutte M."/>
            <person name="Walker B."/>
            <person name="Young S."/>
            <person name="Zeng Q."/>
            <person name="Gargeya S."/>
            <person name="Fitzgerald M."/>
            <person name="Haas B."/>
            <person name="Abouelleil A."/>
            <person name="Allen A.W."/>
            <person name="Alvarado L."/>
            <person name="Arachchi H.M."/>
            <person name="Berlin A.M."/>
            <person name="Chapman S.B."/>
            <person name="Gainer-Dewar J."/>
            <person name="Goldberg J."/>
            <person name="Griggs A."/>
            <person name="Gujja S."/>
            <person name="Hansen M."/>
            <person name="Howarth C."/>
            <person name="Imamovic A."/>
            <person name="Ireland A."/>
            <person name="Larimer J."/>
            <person name="McCowan C."/>
            <person name="Murphy C."/>
            <person name="Pearson M."/>
            <person name="Poon T.W."/>
            <person name="Priest M."/>
            <person name="Roberts A."/>
            <person name="Saif S."/>
            <person name="Shea T."/>
            <person name="Sisk P."/>
            <person name="Sykes S."/>
            <person name="Wortman J."/>
            <person name="Nusbaum C."/>
            <person name="Birren B."/>
        </authorList>
    </citation>
    <scope>NUCLEOTIDE SEQUENCE [LARGE SCALE GENOMIC DNA]</scope>
    <source>
        <strain evidence="7 8">ACS-093-V-SCH5</strain>
    </source>
</reference>
<dbReference type="NCBIfam" id="TIGR01308">
    <property type="entry name" value="rpmD_bact"/>
    <property type="match status" value="1"/>
</dbReference>
<organism evidence="7 8">
    <name type="scientific">Propionimicrobium lymphophilum ACS-093-V-SCH5</name>
    <dbReference type="NCBI Taxonomy" id="883161"/>
    <lineage>
        <taxon>Bacteria</taxon>
        <taxon>Bacillati</taxon>
        <taxon>Actinomycetota</taxon>
        <taxon>Actinomycetes</taxon>
        <taxon>Propionibacteriales</taxon>
        <taxon>Propionibacteriaceae</taxon>
        <taxon>Propionimicrobium</taxon>
    </lineage>
</organism>
<dbReference type="STRING" id="883161.HMPREF9306_00542"/>
<keyword evidence="8" id="KW-1185">Reference proteome</keyword>
<keyword evidence="4 5" id="KW-0687">Ribonucleoprotein</keyword>
<dbReference type="Gene3D" id="3.30.1390.20">
    <property type="entry name" value="Ribosomal protein L30, ferredoxin-like fold domain"/>
    <property type="match status" value="1"/>
</dbReference>
<gene>
    <name evidence="5" type="primary">rpmD</name>
    <name evidence="7" type="ORF">HMPREF9306_00542</name>
</gene>
<dbReference type="CDD" id="cd01658">
    <property type="entry name" value="Ribosomal_L30"/>
    <property type="match status" value="1"/>
</dbReference>
<evidence type="ECO:0000313" key="8">
    <source>
        <dbReference type="Proteomes" id="UP000014417"/>
    </source>
</evidence>
<dbReference type="EMBL" id="AGZR01000005">
    <property type="protein sequence ID" value="EPD33013.1"/>
    <property type="molecule type" value="Genomic_DNA"/>
</dbReference>
<proteinExistence type="inferred from homology"/>
<comment type="caution">
    <text evidence="7">The sequence shown here is derived from an EMBL/GenBank/DDBJ whole genome shotgun (WGS) entry which is preliminary data.</text>
</comment>
<dbReference type="AlphaFoldDB" id="S2VZR2"/>
<comment type="subunit">
    <text evidence="2 5">Part of the 50S ribosomal subunit.</text>
</comment>
<evidence type="ECO:0000256" key="5">
    <source>
        <dbReference type="HAMAP-Rule" id="MF_01371"/>
    </source>
</evidence>
<evidence type="ECO:0000259" key="6">
    <source>
        <dbReference type="Pfam" id="PF00327"/>
    </source>
</evidence>
<dbReference type="GO" id="GO:0003735">
    <property type="term" value="F:structural constituent of ribosome"/>
    <property type="evidence" value="ECO:0007669"/>
    <property type="project" value="InterPro"/>
</dbReference>
<dbReference type="OrthoDB" id="9812790at2"/>
<dbReference type="GO" id="GO:0006412">
    <property type="term" value="P:translation"/>
    <property type="evidence" value="ECO:0007669"/>
    <property type="project" value="UniProtKB-UniRule"/>
</dbReference>
<dbReference type="InterPro" id="IPR005996">
    <property type="entry name" value="Ribosomal_uL30_bac-type"/>
</dbReference>
<dbReference type="HAMAP" id="MF_01371_B">
    <property type="entry name" value="Ribosomal_uL30_B"/>
    <property type="match status" value="1"/>
</dbReference>
<keyword evidence="3 5" id="KW-0689">Ribosomal protein</keyword>
<dbReference type="PATRIC" id="fig|883161.3.peg.548"/>
<comment type="similarity">
    <text evidence="1 5">Belongs to the universal ribosomal protein uL30 family.</text>
</comment>
<name>S2VZR2_9ACTN</name>
<dbReference type="InterPro" id="IPR036919">
    <property type="entry name" value="Ribo_uL30_ferredoxin-like_sf"/>
</dbReference>
<evidence type="ECO:0000256" key="2">
    <source>
        <dbReference type="ARBA" id="ARBA00011838"/>
    </source>
</evidence>
<dbReference type="PANTHER" id="PTHR15892:SF2">
    <property type="entry name" value="LARGE RIBOSOMAL SUBUNIT PROTEIN UL30M"/>
    <property type="match status" value="1"/>
</dbReference>
<dbReference type="PANTHER" id="PTHR15892">
    <property type="entry name" value="MITOCHONDRIAL RIBOSOMAL PROTEIN L30"/>
    <property type="match status" value="1"/>
</dbReference>
<sequence length="60" mass="6479">MANLVIKLVKSSAGEKPAIRDSVRSLGLKKVGDEVKHADSPSIRGMARAVRHLVTVEEVK</sequence>
<dbReference type="RefSeq" id="WP_016455388.1">
    <property type="nucleotide sequence ID" value="NZ_KE150269.1"/>
</dbReference>
<dbReference type="GO" id="GO:0022625">
    <property type="term" value="C:cytosolic large ribosomal subunit"/>
    <property type="evidence" value="ECO:0007669"/>
    <property type="project" value="TreeGrafter"/>
</dbReference>
<accession>S2VZR2</accession>
<dbReference type="Proteomes" id="UP000014417">
    <property type="component" value="Unassembled WGS sequence"/>
</dbReference>
<dbReference type="SUPFAM" id="SSF55129">
    <property type="entry name" value="Ribosomal protein L30p/L7e"/>
    <property type="match status" value="1"/>
</dbReference>
<protein>
    <recommendedName>
        <fullName evidence="5">Large ribosomal subunit protein uL30</fullName>
    </recommendedName>
</protein>
<dbReference type="HOGENOM" id="CLU_131047_2_0_11"/>